<evidence type="ECO:0000256" key="4">
    <source>
        <dbReference type="ARBA" id="ARBA00023014"/>
    </source>
</evidence>
<organism evidence="6 7">
    <name type="scientific">Wenjunlia tyrosinilytica</name>
    <dbReference type="NCBI Taxonomy" id="1544741"/>
    <lineage>
        <taxon>Bacteria</taxon>
        <taxon>Bacillati</taxon>
        <taxon>Actinomycetota</taxon>
        <taxon>Actinomycetes</taxon>
        <taxon>Kitasatosporales</taxon>
        <taxon>Streptomycetaceae</taxon>
        <taxon>Wenjunlia</taxon>
    </lineage>
</organism>
<reference evidence="6" key="1">
    <citation type="journal article" date="2014" name="Int. J. Syst. Evol. Microbiol.">
        <title>Complete genome sequence of Corynebacterium casei LMG S-19264T (=DSM 44701T), isolated from a smear-ripened cheese.</title>
        <authorList>
            <consortium name="US DOE Joint Genome Institute (JGI-PGF)"/>
            <person name="Walter F."/>
            <person name="Albersmeier A."/>
            <person name="Kalinowski J."/>
            <person name="Ruckert C."/>
        </authorList>
    </citation>
    <scope>NUCLEOTIDE SEQUENCE</scope>
    <source>
        <strain evidence="6">CGMCC 4.7201</strain>
    </source>
</reference>
<evidence type="ECO:0000313" key="6">
    <source>
        <dbReference type="EMBL" id="GGO89101.1"/>
    </source>
</evidence>
<proteinExistence type="predicted"/>
<keyword evidence="3" id="KW-0408">Iron</keyword>
<dbReference type="GO" id="GO:0006412">
    <property type="term" value="P:translation"/>
    <property type="evidence" value="ECO:0007669"/>
    <property type="project" value="InterPro"/>
</dbReference>
<keyword evidence="1" id="KW-0479">Metal-binding</keyword>
<protein>
    <submittedName>
        <fullName evidence="6">rRNA methyltransferase</fullName>
    </submittedName>
</protein>
<keyword evidence="4" id="KW-0411">Iron-sulfur</keyword>
<dbReference type="PANTHER" id="PTHR13184:SF5">
    <property type="entry name" value="METHYLTRANSFERASE-LIKE PROTEIN 17, MITOCHONDRIAL"/>
    <property type="match status" value="1"/>
</dbReference>
<keyword evidence="7" id="KW-1185">Reference proteome</keyword>
<feature type="compositionally biased region" description="Gly residues" evidence="5">
    <location>
        <begin position="334"/>
        <end position="364"/>
    </location>
</feature>
<dbReference type="Gene3D" id="3.40.50.150">
    <property type="entry name" value="Vaccinia Virus protein VP39"/>
    <property type="match status" value="1"/>
</dbReference>
<dbReference type="SUPFAM" id="SSF53335">
    <property type="entry name" value="S-adenosyl-L-methionine-dependent methyltransferases"/>
    <property type="match status" value="1"/>
</dbReference>
<dbReference type="InterPro" id="IPR052571">
    <property type="entry name" value="Mt_RNA_Methyltransferase"/>
</dbReference>
<evidence type="ECO:0000256" key="3">
    <source>
        <dbReference type="ARBA" id="ARBA00023004"/>
    </source>
</evidence>
<evidence type="ECO:0000256" key="2">
    <source>
        <dbReference type="ARBA" id="ARBA00022946"/>
    </source>
</evidence>
<dbReference type="InterPro" id="IPR029063">
    <property type="entry name" value="SAM-dependent_MTases_sf"/>
</dbReference>
<evidence type="ECO:0000313" key="7">
    <source>
        <dbReference type="Proteomes" id="UP000641932"/>
    </source>
</evidence>
<keyword evidence="6" id="KW-0489">Methyltransferase</keyword>
<feature type="region of interest" description="Disordered" evidence="5">
    <location>
        <begin position="315"/>
        <end position="364"/>
    </location>
</feature>
<dbReference type="InterPro" id="IPR015324">
    <property type="entry name" value="Ribosomal_Rsm22-like"/>
</dbReference>
<sequence>MELPEELGLAFSRVLAGLPAGQVARAVDRLMDNYRGTMATDKPLLASRADVAAYAAYRMPATYAAVRFALGEFARLAPEWAPRTHVDVGGGTGAAAWAAADTWPRVASTTVLDWSDAALDLGRELASSSPALKSAQWRKESIGAGLDLPDADLLTVSYVLGELTDEDRATVVSQLIDHGGVVAVVEPGTPAGYARIREVRDRLIAAGMSVVAPCPHNGRCPIVPGEDWCHFAVRLSRSSLHRQVKGGSLSYEDEKVSYVIASRVPLPRAENRVMRHPGRRKGMVSLQLCTREEALGQAVVTKKRHGPLYRRARDTSWGDAWPPVDSGDGRSREGGIGGRGIGDGGMGDRGTGDGGMGGGGDVEQ</sequence>
<reference evidence="6" key="2">
    <citation type="submission" date="2020-09" db="EMBL/GenBank/DDBJ databases">
        <authorList>
            <person name="Sun Q."/>
            <person name="Zhou Y."/>
        </authorList>
    </citation>
    <scope>NUCLEOTIDE SEQUENCE</scope>
    <source>
        <strain evidence="6">CGMCC 4.7201</strain>
    </source>
</reference>
<dbReference type="GO" id="GO:0003735">
    <property type="term" value="F:structural constituent of ribosome"/>
    <property type="evidence" value="ECO:0007669"/>
    <property type="project" value="TreeGrafter"/>
</dbReference>
<dbReference type="Pfam" id="PF09243">
    <property type="entry name" value="Rsm22"/>
    <property type="match status" value="1"/>
</dbReference>
<dbReference type="GO" id="GO:0015935">
    <property type="term" value="C:small ribosomal subunit"/>
    <property type="evidence" value="ECO:0007669"/>
    <property type="project" value="TreeGrafter"/>
</dbReference>
<dbReference type="GO" id="GO:0046872">
    <property type="term" value="F:metal ion binding"/>
    <property type="evidence" value="ECO:0007669"/>
    <property type="project" value="UniProtKB-KW"/>
</dbReference>
<dbReference type="AlphaFoldDB" id="A0A917ZSN6"/>
<keyword evidence="2" id="KW-0809">Transit peptide</keyword>
<gene>
    <name evidence="6" type="ORF">GCM10012280_31460</name>
</gene>
<comment type="caution">
    <text evidence="6">The sequence shown here is derived from an EMBL/GenBank/DDBJ whole genome shotgun (WGS) entry which is preliminary data.</text>
</comment>
<dbReference type="GO" id="GO:0008168">
    <property type="term" value="F:methyltransferase activity"/>
    <property type="evidence" value="ECO:0007669"/>
    <property type="project" value="UniProtKB-KW"/>
</dbReference>
<accession>A0A917ZSN6</accession>
<dbReference type="PANTHER" id="PTHR13184">
    <property type="entry name" value="37S RIBOSOMAL PROTEIN S22"/>
    <property type="match status" value="1"/>
</dbReference>
<dbReference type="EMBL" id="BMMS01000012">
    <property type="protein sequence ID" value="GGO89101.1"/>
    <property type="molecule type" value="Genomic_DNA"/>
</dbReference>
<keyword evidence="6" id="KW-0808">Transferase</keyword>
<evidence type="ECO:0000256" key="1">
    <source>
        <dbReference type="ARBA" id="ARBA00022723"/>
    </source>
</evidence>
<evidence type="ECO:0000256" key="5">
    <source>
        <dbReference type="SAM" id="MobiDB-lite"/>
    </source>
</evidence>
<dbReference type="Proteomes" id="UP000641932">
    <property type="component" value="Unassembled WGS sequence"/>
</dbReference>
<dbReference type="GO" id="GO:0051536">
    <property type="term" value="F:iron-sulfur cluster binding"/>
    <property type="evidence" value="ECO:0007669"/>
    <property type="project" value="UniProtKB-KW"/>
</dbReference>
<dbReference type="GO" id="GO:0032259">
    <property type="term" value="P:methylation"/>
    <property type="evidence" value="ECO:0007669"/>
    <property type="project" value="UniProtKB-KW"/>
</dbReference>
<dbReference type="RefSeq" id="WP_189132287.1">
    <property type="nucleotide sequence ID" value="NZ_BMMS01000012.1"/>
</dbReference>
<name>A0A917ZSN6_9ACTN</name>